<reference evidence="2 5" key="1">
    <citation type="submission" date="2020-07" db="EMBL/GenBank/DDBJ databases">
        <title>A pangenomic view of the genus Pectobacterium provides insights into genome organization, phylogeny, and virulence.</title>
        <authorList>
            <person name="Jonkheer E."/>
            <person name="Brankovics B."/>
            <person name="Houwers I."/>
            <person name="Van Der Wolf J."/>
            <person name="Bonants P."/>
            <person name="Vreeburg R."/>
            <person name="Bollema R."/>
            <person name="De Haan J."/>
            <person name="Berke L."/>
            <person name="De Ridder D."/>
            <person name="Smit S."/>
            <person name="Van Der Lee T.A.J."/>
        </authorList>
    </citation>
    <scope>NUCLEOTIDE SEQUENCE [LARGE SCALE GENOMIC DNA]</scope>
    <source>
        <strain evidence="2 5">NAK:384</strain>
    </source>
</reference>
<keyword evidence="5" id="KW-1185">Reference proteome</keyword>
<evidence type="ECO:0000313" key="2">
    <source>
        <dbReference type="EMBL" id="MBN3106877.1"/>
    </source>
</evidence>
<dbReference type="EMBL" id="CP065031">
    <property type="protein sequence ID" value="QPK25806.1"/>
    <property type="molecule type" value="Genomic_DNA"/>
</dbReference>
<protein>
    <submittedName>
        <fullName evidence="3">Uncharacterized protein</fullName>
    </submittedName>
</protein>
<evidence type="ECO:0000256" key="1">
    <source>
        <dbReference type="SAM" id="Coils"/>
    </source>
</evidence>
<name>A0A3S1AGF3_9GAMM</name>
<dbReference type="EMBL" id="JACGET010000013">
    <property type="protein sequence ID" value="MBN3106877.1"/>
    <property type="molecule type" value="Genomic_DNA"/>
</dbReference>
<evidence type="ECO:0000313" key="5">
    <source>
        <dbReference type="Proteomes" id="UP000762586"/>
    </source>
</evidence>
<proteinExistence type="predicted"/>
<reference evidence="3 4" key="2">
    <citation type="submission" date="2020-11" db="EMBL/GenBank/DDBJ databases">
        <title>Complete genome sequence of Pectobacterium brasiliense strain F126.</title>
        <authorList>
            <person name="Miroshnikov K."/>
            <person name="Vo T.N.H."/>
            <person name="Khodykina M.V."/>
            <person name="Kabanova A.P."/>
            <person name="Shneider M."/>
            <person name="Korzhenkov A."/>
            <person name="Toschakov S.V."/>
            <person name="Miroshnikov K.A."/>
            <person name="Ignatov A.N."/>
            <person name="Mikhailova Y.V."/>
            <person name="Shelenkov A."/>
            <person name="Yanushevich Y.G."/>
            <person name="Evseev P.V."/>
        </authorList>
    </citation>
    <scope>NUCLEOTIDE SEQUENCE [LARGE SCALE GENOMIC DNA]</scope>
    <source>
        <strain evidence="3 4">F126</strain>
    </source>
</reference>
<feature type="coiled-coil region" evidence="1">
    <location>
        <begin position="44"/>
        <end position="120"/>
    </location>
</feature>
<dbReference type="AlphaFoldDB" id="A0A3S1AGF3"/>
<accession>A0A3S1AGF3</accession>
<dbReference type="RefSeq" id="WP_119870832.1">
    <property type="nucleotide sequence ID" value="NZ_BSWF01000006.1"/>
</dbReference>
<keyword evidence="1" id="KW-0175">Coiled coil</keyword>
<evidence type="ECO:0000313" key="4">
    <source>
        <dbReference type="Proteomes" id="UP000269351"/>
    </source>
</evidence>
<gene>
    <name evidence="3" type="ORF">F126LOC_008540</name>
    <name evidence="2" type="ORF">H4F48_12435</name>
</gene>
<dbReference type="Proteomes" id="UP000762586">
    <property type="component" value="Unassembled WGS sequence"/>
</dbReference>
<evidence type="ECO:0000313" key="3">
    <source>
        <dbReference type="EMBL" id="QPK25806.1"/>
    </source>
</evidence>
<dbReference type="Proteomes" id="UP000269351">
    <property type="component" value="Chromosome"/>
</dbReference>
<organism evidence="3 4">
    <name type="scientific">Pectobacterium brasiliense</name>
    <dbReference type="NCBI Taxonomy" id="180957"/>
    <lineage>
        <taxon>Bacteria</taxon>
        <taxon>Pseudomonadati</taxon>
        <taxon>Pseudomonadota</taxon>
        <taxon>Gammaproteobacteria</taxon>
        <taxon>Enterobacterales</taxon>
        <taxon>Pectobacteriaceae</taxon>
        <taxon>Pectobacterium</taxon>
    </lineage>
</organism>
<sequence length="227" mass="25302">MSNWFQEHPAATIVGHTILIATTTWVISSFVIDENKVNLYKAQAENSNAQIKNEKSIAEQYKAKVSVLESEIINLRTVNERYLSWLGEEPKSFPSLEKKLASIESQLNEALQRASEATKGNSLSKDTSVYIPYEFKSSFEKGTSFVDPKTSATLGVSDISSDYTATGVLYIPGKNTVDLYRTKPGATWFFEHNNKSYKLTLESVNWINNSLKASVVEIDSSASKPNK</sequence>